<evidence type="ECO:0000256" key="6">
    <source>
        <dbReference type="SAM" id="MobiDB-lite"/>
    </source>
</evidence>
<evidence type="ECO:0000313" key="8">
    <source>
        <dbReference type="EMBL" id="GFS99139.1"/>
    </source>
</evidence>
<evidence type="ECO:0000256" key="5">
    <source>
        <dbReference type="PROSITE-ProRule" id="PRU00042"/>
    </source>
</evidence>
<feature type="region of interest" description="Disordered" evidence="6">
    <location>
        <begin position="104"/>
        <end position="125"/>
    </location>
</feature>
<dbReference type="EMBL" id="BMAW01055063">
    <property type="protein sequence ID" value="GFS99139.1"/>
    <property type="molecule type" value="Genomic_DNA"/>
</dbReference>
<evidence type="ECO:0000313" key="9">
    <source>
        <dbReference type="Proteomes" id="UP000887013"/>
    </source>
</evidence>
<dbReference type="PROSITE" id="PS00028">
    <property type="entry name" value="ZINC_FINGER_C2H2_1"/>
    <property type="match status" value="1"/>
</dbReference>
<evidence type="ECO:0000256" key="2">
    <source>
        <dbReference type="ARBA" id="ARBA00022737"/>
    </source>
</evidence>
<dbReference type="AlphaFoldDB" id="A0A8X6N7F0"/>
<evidence type="ECO:0000256" key="4">
    <source>
        <dbReference type="ARBA" id="ARBA00022833"/>
    </source>
</evidence>
<dbReference type="InterPro" id="IPR036236">
    <property type="entry name" value="Znf_C2H2_sf"/>
</dbReference>
<accession>A0A8X6N7F0</accession>
<dbReference type="PROSITE" id="PS50157">
    <property type="entry name" value="ZINC_FINGER_C2H2_2"/>
    <property type="match status" value="1"/>
</dbReference>
<reference evidence="8" key="1">
    <citation type="submission" date="2020-08" db="EMBL/GenBank/DDBJ databases">
        <title>Multicomponent nature underlies the extraordinary mechanical properties of spider dragline silk.</title>
        <authorList>
            <person name="Kono N."/>
            <person name="Nakamura H."/>
            <person name="Mori M."/>
            <person name="Yoshida Y."/>
            <person name="Ohtoshi R."/>
            <person name="Malay A.D."/>
            <person name="Moran D.A.P."/>
            <person name="Tomita M."/>
            <person name="Numata K."/>
            <person name="Arakawa K."/>
        </authorList>
    </citation>
    <scope>NUCLEOTIDE SEQUENCE</scope>
</reference>
<proteinExistence type="predicted"/>
<keyword evidence="4" id="KW-0862">Zinc</keyword>
<sequence>MQTVEDIFENSDFPFNTQILTTSDFGDLTSSQLDSPFEDEDDKKSYDCITWQKFFKYSKNLKRHEKNVYENTRYNCEHCEKTFSRSVILKRHVKLHEVSRRINRGNKRQRFNSSHQPGPSGYQAPAAEEIKQEVVLI</sequence>
<evidence type="ECO:0000256" key="3">
    <source>
        <dbReference type="ARBA" id="ARBA00022771"/>
    </source>
</evidence>
<dbReference type="Proteomes" id="UP000887013">
    <property type="component" value="Unassembled WGS sequence"/>
</dbReference>
<keyword evidence="1" id="KW-0479">Metal-binding</keyword>
<dbReference type="Gene3D" id="3.30.160.60">
    <property type="entry name" value="Classic Zinc Finger"/>
    <property type="match status" value="1"/>
</dbReference>
<protein>
    <recommendedName>
        <fullName evidence="7">C2H2-type domain-containing protein</fullName>
    </recommendedName>
</protein>
<keyword evidence="2" id="KW-0677">Repeat</keyword>
<dbReference type="FunFam" id="3.30.160.60:FF:000100">
    <property type="entry name" value="Zinc finger 45-like"/>
    <property type="match status" value="1"/>
</dbReference>
<evidence type="ECO:0000259" key="7">
    <source>
        <dbReference type="PROSITE" id="PS50157"/>
    </source>
</evidence>
<keyword evidence="3 5" id="KW-0863">Zinc-finger</keyword>
<dbReference type="OrthoDB" id="427030at2759"/>
<dbReference type="SUPFAM" id="SSF57667">
    <property type="entry name" value="beta-beta-alpha zinc fingers"/>
    <property type="match status" value="1"/>
</dbReference>
<comment type="caution">
    <text evidence="8">The sequence shown here is derived from an EMBL/GenBank/DDBJ whole genome shotgun (WGS) entry which is preliminary data.</text>
</comment>
<gene>
    <name evidence="8" type="ORF">NPIL_364191</name>
</gene>
<keyword evidence="9" id="KW-1185">Reference proteome</keyword>
<dbReference type="InterPro" id="IPR013087">
    <property type="entry name" value="Znf_C2H2_type"/>
</dbReference>
<name>A0A8X6N7F0_NEPPI</name>
<evidence type="ECO:0000256" key="1">
    <source>
        <dbReference type="ARBA" id="ARBA00022723"/>
    </source>
</evidence>
<feature type="domain" description="C2H2-type" evidence="7">
    <location>
        <begin position="74"/>
        <end position="101"/>
    </location>
</feature>
<dbReference type="GO" id="GO:0008270">
    <property type="term" value="F:zinc ion binding"/>
    <property type="evidence" value="ECO:0007669"/>
    <property type="project" value="UniProtKB-KW"/>
</dbReference>
<organism evidence="8 9">
    <name type="scientific">Nephila pilipes</name>
    <name type="common">Giant wood spider</name>
    <name type="synonym">Nephila maculata</name>
    <dbReference type="NCBI Taxonomy" id="299642"/>
    <lineage>
        <taxon>Eukaryota</taxon>
        <taxon>Metazoa</taxon>
        <taxon>Ecdysozoa</taxon>
        <taxon>Arthropoda</taxon>
        <taxon>Chelicerata</taxon>
        <taxon>Arachnida</taxon>
        <taxon>Araneae</taxon>
        <taxon>Araneomorphae</taxon>
        <taxon>Entelegynae</taxon>
        <taxon>Araneoidea</taxon>
        <taxon>Nephilidae</taxon>
        <taxon>Nephila</taxon>
    </lineage>
</organism>